<proteinExistence type="predicted"/>
<reference evidence="1 2" key="1">
    <citation type="submission" date="2019-09" db="EMBL/GenBank/DDBJ databases">
        <title>The hologenome of the rock-dwelling lichen Lasallia pustulata.</title>
        <authorList>
            <person name="Greshake Tzovaras B."/>
            <person name="Segers F."/>
            <person name="Bicker A."/>
            <person name="Dal Grande F."/>
            <person name="Otte J."/>
            <person name="Hankeln T."/>
            <person name="Schmitt I."/>
            <person name="Ebersberger I."/>
        </authorList>
    </citation>
    <scope>NUCLEOTIDE SEQUENCE [LARGE SCALE GENOMIC DNA]</scope>
    <source>
        <strain evidence="1">A1-1</strain>
    </source>
</reference>
<dbReference type="OrthoDB" id="4192220at2759"/>
<evidence type="ECO:0008006" key="3">
    <source>
        <dbReference type="Google" id="ProtNLM"/>
    </source>
</evidence>
<dbReference type="Proteomes" id="UP000324767">
    <property type="component" value="Unassembled WGS sequence"/>
</dbReference>
<comment type="caution">
    <text evidence="1">The sequence shown here is derived from an EMBL/GenBank/DDBJ whole genome shotgun (WGS) entry which is preliminary data.</text>
</comment>
<accession>A0A5M8PRK5</accession>
<protein>
    <recommendedName>
        <fullName evidence="3">F-box domain-containing protein</fullName>
    </recommendedName>
</protein>
<evidence type="ECO:0000313" key="1">
    <source>
        <dbReference type="EMBL" id="KAA6411221.1"/>
    </source>
</evidence>
<sequence>MAKAPPSLFDRLTREIFTSILLQVKDTSSLSACLRCCKAWHVTALPLLYRDLLITNHNLEAFSKNFNISQGVLVSSLTVCLDPIQPASDPAAPYPLAFKEDEEHMKRHGSQETKELWNQLQDISGKVSSMASLTTFSLTVSAQPSAIGFWIPRPTILSFLKLLPETCVNLEIDTRGQDYFGPGSGHLCDTIQEIVPRLRHLRLRLSTLCPASFGRHFNSSDPTQYFTNYEPITASSLHTVTINCIPRAIFRSQAHICGTFQENPYTSYSINLPDTRVALIEALHLGVNSSSYPAAQCLQIIHTLPHDNNDQSVYASFNRRDIVKKETWALPFRNIMGSQRDSFLIRTSEGDELLSYSWVIETLAEGQMWKETVKGFRLPAVVLKANSTFYTEKALPVYGTEVWKAKYPRKSCTLWCNEQLAGVKLLEAERREGLTDNTPVREKTPVEWRRINNGSDLTHEE</sequence>
<dbReference type="EMBL" id="VXIT01000007">
    <property type="protein sequence ID" value="KAA6411221.1"/>
    <property type="molecule type" value="Genomic_DNA"/>
</dbReference>
<evidence type="ECO:0000313" key="2">
    <source>
        <dbReference type="Proteomes" id="UP000324767"/>
    </source>
</evidence>
<dbReference type="AlphaFoldDB" id="A0A5M8PRK5"/>
<organism evidence="1 2">
    <name type="scientific">Lasallia pustulata</name>
    <dbReference type="NCBI Taxonomy" id="136370"/>
    <lineage>
        <taxon>Eukaryota</taxon>
        <taxon>Fungi</taxon>
        <taxon>Dikarya</taxon>
        <taxon>Ascomycota</taxon>
        <taxon>Pezizomycotina</taxon>
        <taxon>Lecanoromycetes</taxon>
        <taxon>OSLEUM clade</taxon>
        <taxon>Umbilicariomycetidae</taxon>
        <taxon>Umbilicariales</taxon>
        <taxon>Umbilicariaceae</taxon>
        <taxon>Lasallia</taxon>
    </lineage>
</organism>
<gene>
    <name evidence="1" type="ORF">FRX48_04501</name>
</gene>
<name>A0A5M8PRK5_9LECA</name>